<feature type="region of interest" description="Disordered" evidence="4">
    <location>
        <begin position="97"/>
        <end position="120"/>
    </location>
</feature>
<comment type="subcellular location">
    <subcellularLocation>
        <location evidence="1 2 3">Nucleus</location>
    </subcellularLocation>
</comment>
<feature type="DNA-binding region" description="Homeobox" evidence="2">
    <location>
        <begin position="305"/>
        <end position="358"/>
    </location>
</feature>
<feature type="region of interest" description="Disordered" evidence="4">
    <location>
        <begin position="363"/>
        <end position="422"/>
    </location>
</feature>
<name>A0A226E378_FOLCA</name>
<dbReference type="InterPro" id="IPR001356">
    <property type="entry name" value="HD"/>
</dbReference>
<dbReference type="SMART" id="SM00389">
    <property type="entry name" value="HOX"/>
    <property type="match status" value="1"/>
</dbReference>
<evidence type="ECO:0000256" key="3">
    <source>
        <dbReference type="RuleBase" id="RU000682"/>
    </source>
</evidence>
<feature type="compositionally biased region" description="Basic and acidic residues" evidence="4">
    <location>
        <begin position="388"/>
        <end position="398"/>
    </location>
</feature>
<dbReference type="SUPFAM" id="SSF46689">
    <property type="entry name" value="Homeodomain-like"/>
    <property type="match status" value="1"/>
</dbReference>
<dbReference type="Proteomes" id="UP000198287">
    <property type="component" value="Unassembled WGS sequence"/>
</dbReference>
<protein>
    <submittedName>
        <fullName evidence="6">Homeobox protein ceh-31</fullName>
    </submittedName>
</protein>
<evidence type="ECO:0000256" key="4">
    <source>
        <dbReference type="SAM" id="MobiDB-lite"/>
    </source>
</evidence>
<feature type="compositionally biased region" description="Polar residues" evidence="4">
    <location>
        <begin position="151"/>
        <end position="163"/>
    </location>
</feature>
<keyword evidence="7" id="KW-1185">Reference proteome</keyword>
<feature type="region of interest" description="Disordered" evidence="4">
    <location>
        <begin position="144"/>
        <end position="170"/>
    </location>
</feature>
<dbReference type="GO" id="GO:0005634">
    <property type="term" value="C:nucleus"/>
    <property type="evidence" value="ECO:0007669"/>
    <property type="project" value="UniProtKB-SubCell"/>
</dbReference>
<evidence type="ECO:0000313" key="6">
    <source>
        <dbReference type="EMBL" id="OXA51427.1"/>
    </source>
</evidence>
<keyword evidence="2 3" id="KW-0238">DNA-binding</keyword>
<feature type="compositionally biased region" description="Basic and acidic residues" evidence="4">
    <location>
        <begin position="405"/>
        <end position="421"/>
    </location>
</feature>
<feature type="compositionally biased region" description="Basic and acidic residues" evidence="4">
    <location>
        <begin position="199"/>
        <end position="215"/>
    </location>
</feature>
<organism evidence="6 7">
    <name type="scientific">Folsomia candida</name>
    <name type="common">Springtail</name>
    <dbReference type="NCBI Taxonomy" id="158441"/>
    <lineage>
        <taxon>Eukaryota</taxon>
        <taxon>Metazoa</taxon>
        <taxon>Ecdysozoa</taxon>
        <taxon>Arthropoda</taxon>
        <taxon>Hexapoda</taxon>
        <taxon>Collembola</taxon>
        <taxon>Entomobryomorpha</taxon>
        <taxon>Isotomoidea</taxon>
        <taxon>Isotomidae</taxon>
        <taxon>Proisotominae</taxon>
        <taxon>Folsomia</taxon>
    </lineage>
</organism>
<accession>A0A226E378</accession>
<feature type="domain" description="Homeobox" evidence="5">
    <location>
        <begin position="303"/>
        <end position="357"/>
    </location>
</feature>
<feature type="region of interest" description="Disordered" evidence="4">
    <location>
        <begin position="291"/>
        <end position="314"/>
    </location>
</feature>
<proteinExistence type="predicted"/>
<dbReference type="Pfam" id="PF00046">
    <property type="entry name" value="Homeodomain"/>
    <property type="match status" value="1"/>
</dbReference>
<keyword evidence="2 3" id="KW-0371">Homeobox</keyword>
<keyword evidence="2 3" id="KW-0539">Nucleus</keyword>
<evidence type="ECO:0000256" key="1">
    <source>
        <dbReference type="ARBA" id="ARBA00004123"/>
    </source>
</evidence>
<reference evidence="6 7" key="1">
    <citation type="submission" date="2015-12" db="EMBL/GenBank/DDBJ databases">
        <title>The genome of Folsomia candida.</title>
        <authorList>
            <person name="Faddeeva A."/>
            <person name="Derks M.F."/>
            <person name="Anvar Y."/>
            <person name="Smit S."/>
            <person name="Van Straalen N."/>
            <person name="Roelofs D."/>
        </authorList>
    </citation>
    <scope>NUCLEOTIDE SEQUENCE [LARGE SCALE GENOMIC DNA]</scope>
    <source>
        <strain evidence="6 7">VU population</strain>
        <tissue evidence="6">Whole body</tissue>
    </source>
</reference>
<evidence type="ECO:0000313" key="7">
    <source>
        <dbReference type="Proteomes" id="UP000198287"/>
    </source>
</evidence>
<gene>
    <name evidence="6" type="ORF">Fcan01_13209</name>
</gene>
<dbReference type="GO" id="GO:0003677">
    <property type="term" value="F:DNA binding"/>
    <property type="evidence" value="ECO:0007669"/>
    <property type="project" value="UniProtKB-UniRule"/>
</dbReference>
<dbReference type="AlphaFoldDB" id="A0A226E378"/>
<evidence type="ECO:0000259" key="5">
    <source>
        <dbReference type="PROSITE" id="PS50071"/>
    </source>
</evidence>
<dbReference type="PROSITE" id="PS50071">
    <property type="entry name" value="HOMEOBOX_2"/>
    <property type="match status" value="1"/>
</dbReference>
<sequence length="603" mass="68305">MDKNIVNQLRRSIFNAIEILSQQSCTVDRKSVVRCVLNSKIGDRVSLLTIEDEMENLVRCGNLVKIPQDDSSVTYQHPQTFETDQVTANNPPVKVKGISKRPAPDLIDLTSDTDDEGEVDVQPSISSSKIVTQLDGQSDCEWNTKRIADSSPPTISGNITNVNDGAASSDDEATNIANLLKQDEDEIISMESDNDNENEDKNHHGSSQTHHDPSVYEGIRTKNEELVLVSPEIEKSLHSDDRSTPPPPLLVMDAFEPFPNQINPSIGEHQQMPIIHSMMDKLVPDPVVRDLLIGGRTEPPPPKKRRKQRSQFTEDQLGILRQAFRNCNKLNALTTMELINQTGLEKTKIQGWYVKQRKLESAGGVTGARNNATTQSQSPPEVAGSSKQETRTNSEQEARNVPAPYEKDNHALKTQRTEKSQTPEQIALKIESRVEKILTFSQSEILAALENRKARSSTLIRLFMEEKLDFKKKLLSETTRIKEKSMRYVFNDIQKSCMKNWRAKFIEQIKKNEAPDIAERLDSADSNILSVWVPLLVYGNREDIERFFERNSSRFHFSIPPSSFFAKDGRIYYASLSSDLLQKFWRPLNETVHELHSDKRKAV</sequence>
<dbReference type="Gene3D" id="1.10.10.60">
    <property type="entry name" value="Homeodomain-like"/>
    <property type="match status" value="1"/>
</dbReference>
<feature type="compositionally biased region" description="Polar residues" evidence="4">
    <location>
        <begin position="368"/>
        <end position="387"/>
    </location>
</feature>
<dbReference type="InterPro" id="IPR009057">
    <property type="entry name" value="Homeodomain-like_sf"/>
</dbReference>
<evidence type="ECO:0000256" key="2">
    <source>
        <dbReference type="PROSITE-ProRule" id="PRU00108"/>
    </source>
</evidence>
<dbReference type="EMBL" id="LNIX01000007">
    <property type="protein sequence ID" value="OXA51427.1"/>
    <property type="molecule type" value="Genomic_DNA"/>
</dbReference>
<feature type="region of interest" description="Disordered" evidence="4">
    <location>
        <begin position="192"/>
        <end position="215"/>
    </location>
</feature>
<comment type="caution">
    <text evidence="6">The sequence shown here is derived from an EMBL/GenBank/DDBJ whole genome shotgun (WGS) entry which is preliminary data.</text>
</comment>